<organism evidence="7 8">
    <name type="scientific">Corynebacterium renale</name>
    <dbReference type="NCBI Taxonomy" id="1724"/>
    <lineage>
        <taxon>Bacteria</taxon>
        <taxon>Bacillati</taxon>
        <taxon>Actinomycetota</taxon>
        <taxon>Actinomycetes</taxon>
        <taxon>Mycobacteriales</taxon>
        <taxon>Corynebacteriaceae</taxon>
        <taxon>Corynebacterium</taxon>
    </lineage>
</organism>
<keyword evidence="8" id="KW-1185">Reference proteome</keyword>
<feature type="domain" description="Mechanosensitive ion channel MscS" evidence="6">
    <location>
        <begin position="97"/>
        <end position="168"/>
    </location>
</feature>
<feature type="transmembrane region" description="Helical" evidence="5">
    <location>
        <begin position="53"/>
        <end position="74"/>
    </location>
</feature>
<sequence>MVDNIQDFFADTENVGIKLLITLAIVLAFIALRRSARYLVRKIAQKEINVIRWTHVATALFGFLALVAVLLVWFNVTGAIVISAVIVIAIVFLAMKDLVNDLFAFFYITSQAPFDSGDRVEVGEIRGIVHAIGPLHTQVQEVEGWLSTATPTGRIVSIPNSKILSGTFAVTRDEFPFVWIEIALPIAHEHNLDKAEKILTQAGEREVARLINAQNSDKDEEAPDAEILTRETLEERAGVYCTESATPTITLDMDGQGITVTMRFLAHQNDIGGAKTRVWRDVYHRLAGVDDVALVPDTLEVDLGEQD</sequence>
<reference evidence="7 8" key="1">
    <citation type="submission" date="2017-10" db="EMBL/GenBank/DDBJ databases">
        <title>Sequencing the genomes of 1000 actinobacteria strains.</title>
        <authorList>
            <person name="Klenk H.-P."/>
        </authorList>
    </citation>
    <scope>NUCLEOTIDE SEQUENCE [LARGE SCALE GENOMIC DNA]</scope>
    <source>
        <strain evidence="7 8">DSM 20688</strain>
    </source>
</reference>
<dbReference type="PANTHER" id="PTHR30221:SF1">
    <property type="entry name" value="SMALL-CONDUCTANCE MECHANOSENSITIVE CHANNEL"/>
    <property type="match status" value="1"/>
</dbReference>
<dbReference type="RefSeq" id="WP_169916226.1">
    <property type="nucleotide sequence ID" value="NZ_LS483464.1"/>
</dbReference>
<keyword evidence="3 5" id="KW-1133">Transmembrane helix</keyword>
<accession>A0A2A9DKZ9</accession>
<dbReference type="SUPFAM" id="SSF50182">
    <property type="entry name" value="Sm-like ribonucleoproteins"/>
    <property type="match status" value="1"/>
</dbReference>
<dbReference type="InterPro" id="IPR006685">
    <property type="entry name" value="MscS_channel_2nd"/>
</dbReference>
<dbReference type="GO" id="GO:0008381">
    <property type="term" value="F:mechanosensitive monoatomic ion channel activity"/>
    <property type="evidence" value="ECO:0007669"/>
    <property type="project" value="InterPro"/>
</dbReference>
<protein>
    <submittedName>
        <fullName evidence="7">Mechanosensitive ion channel-like protein</fullName>
    </submittedName>
</protein>
<dbReference type="PANTHER" id="PTHR30221">
    <property type="entry name" value="SMALL-CONDUCTANCE MECHANOSENSITIVE CHANNEL"/>
    <property type="match status" value="1"/>
</dbReference>
<dbReference type="InterPro" id="IPR010920">
    <property type="entry name" value="LSM_dom_sf"/>
</dbReference>
<evidence type="ECO:0000256" key="1">
    <source>
        <dbReference type="ARBA" id="ARBA00004370"/>
    </source>
</evidence>
<evidence type="ECO:0000259" key="6">
    <source>
        <dbReference type="Pfam" id="PF00924"/>
    </source>
</evidence>
<dbReference type="InterPro" id="IPR045275">
    <property type="entry name" value="MscS_archaea/bacteria_type"/>
</dbReference>
<gene>
    <name evidence="7" type="ORF">ATK06_0098</name>
</gene>
<comment type="subcellular location">
    <subcellularLocation>
        <location evidence="1">Membrane</location>
    </subcellularLocation>
</comment>
<proteinExistence type="predicted"/>
<feature type="transmembrane region" description="Helical" evidence="5">
    <location>
        <begin position="15"/>
        <end position="32"/>
    </location>
</feature>
<keyword evidence="4 5" id="KW-0472">Membrane</keyword>
<dbReference type="Proteomes" id="UP000221653">
    <property type="component" value="Unassembled WGS sequence"/>
</dbReference>
<dbReference type="Pfam" id="PF00924">
    <property type="entry name" value="MS_channel_2nd"/>
    <property type="match status" value="1"/>
</dbReference>
<keyword evidence="2 5" id="KW-0812">Transmembrane</keyword>
<dbReference type="InterPro" id="IPR023408">
    <property type="entry name" value="MscS_beta-dom_sf"/>
</dbReference>
<evidence type="ECO:0000313" key="7">
    <source>
        <dbReference type="EMBL" id="PFG27051.1"/>
    </source>
</evidence>
<comment type="caution">
    <text evidence="7">The sequence shown here is derived from an EMBL/GenBank/DDBJ whole genome shotgun (WGS) entry which is preliminary data.</text>
</comment>
<dbReference type="Gene3D" id="2.30.30.60">
    <property type="match status" value="1"/>
</dbReference>
<feature type="transmembrane region" description="Helical" evidence="5">
    <location>
        <begin position="80"/>
        <end position="99"/>
    </location>
</feature>
<evidence type="ECO:0000256" key="4">
    <source>
        <dbReference type="ARBA" id="ARBA00023136"/>
    </source>
</evidence>
<evidence type="ECO:0000256" key="2">
    <source>
        <dbReference type="ARBA" id="ARBA00022692"/>
    </source>
</evidence>
<name>A0A2A9DKZ9_9CORY</name>
<dbReference type="AlphaFoldDB" id="A0A2A9DKZ9"/>
<dbReference type="EMBL" id="PDJF01000001">
    <property type="protein sequence ID" value="PFG27051.1"/>
    <property type="molecule type" value="Genomic_DNA"/>
</dbReference>
<evidence type="ECO:0000313" key="8">
    <source>
        <dbReference type="Proteomes" id="UP000221653"/>
    </source>
</evidence>
<dbReference type="GO" id="GO:0016020">
    <property type="term" value="C:membrane"/>
    <property type="evidence" value="ECO:0007669"/>
    <property type="project" value="UniProtKB-SubCell"/>
</dbReference>
<evidence type="ECO:0000256" key="3">
    <source>
        <dbReference type="ARBA" id="ARBA00022989"/>
    </source>
</evidence>
<evidence type="ECO:0000256" key="5">
    <source>
        <dbReference type="SAM" id="Phobius"/>
    </source>
</evidence>